<reference evidence="3" key="1">
    <citation type="submission" date="2022-11" db="UniProtKB">
        <authorList>
            <consortium name="WormBaseParasite"/>
        </authorList>
    </citation>
    <scope>IDENTIFICATION</scope>
</reference>
<dbReference type="WBParaSite" id="nRc.2.0.1.t08488-RA">
    <property type="protein sequence ID" value="nRc.2.0.1.t08488-RA"/>
    <property type="gene ID" value="nRc.2.0.1.g08488"/>
</dbReference>
<evidence type="ECO:0000313" key="2">
    <source>
        <dbReference type="Proteomes" id="UP000887565"/>
    </source>
</evidence>
<keyword evidence="2" id="KW-1185">Reference proteome</keyword>
<comment type="similarity">
    <text evidence="1">Belongs to the nematode transthyretin-like family.</text>
</comment>
<dbReference type="Gene3D" id="2.60.40.3330">
    <property type="match status" value="1"/>
</dbReference>
<dbReference type="PANTHER" id="PTHR21700:SF24">
    <property type="entry name" value="TRANSTHYRETIN-LIKE FAMILY PROTEIN"/>
    <property type="match status" value="1"/>
</dbReference>
<dbReference type="AlphaFoldDB" id="A0A915I2Y1"/>
<name>A0A915I2Y1_ROMCU</name>
<dbReference type="Proteomes" id="UP000887565">
    <property type="component" value="Unplaced"/>
</dbReference>
<dbReference type="GO" id="GO:0009986">
    <property type="term" value="C:cell surface"/>
    <property type="evidence" value="ECO:0007669"/>
    <property type="project" value="InterPro"/>
</dbReference>
<accession>A0A915I2Y1</accession>
<evidence type="ECO:0000256" key="1">
    <source>
        <dbReference type="ARBA" id="ARBA00010112"/>
    </source>
</evidence>
<evidence type="ECO:0000313" key="3">
    <source>
        <dbReference type="WBParaSite" id="nRc.2.0.1.t08488-RA"/>
    </source>
</evidence>
<sequence>MIETCCFNQKQHFERVNGKQRLIVYGQLMCDGKPYKDAVTKIYDKDVLIDSLMATNNSKPDGTFYLDGTATDILSSIDPHLYIYHKCNKGKLSCKREWILKIPKDYVYDAKNKVVGGLDVGILELMLKPKDETYKCLPAEKQ</sequence>
<dbReference type="PANTHER" id="PTHR21700">
    <property type="entry name" value="TRANSTHYRETIN-LIKE FAMILY PROTEIN-RELATED"/>
    <property type="match status" value="1"/>
</dbReference>
<protein>
    <submittedName>
        <fullName evidence="3">Transthyretin-like family protein</fullName>
    </submittedName>
</protein>
<dbReference type="InterPro" id="IPR001534">
    <property type="entry name" value="Transthyretin-like"/>
</dbReference>
<proteinExistence type="inferred from homology"/>
<dbReference type="OMA" id="PGETTDC"/>
<organism evidence="2 3">
    <name type="scientific">Romanomermis culicivorax</name>
    <name type="common">Nematode worm</name>
    <dbReference type="NCBI Taxonomy" id="13658"/>
    <lineage>
        <taxon>Eukaryota</taxon>
        <taxon>Metazoa</taxon>
        <taxon>Ecdysozoa</taxon>
        <taxon>Nematoda</taxon>
        <taxon>Enoplea</taxon>
        <taxon>Dorylaimia</taxon>
        <taxon>Mermithida</taxon>
        <taxon>Mermithoidea</taxon>
        <taxon>Mermithidae</taxon>
        <taxon>Romanomermis</taxon>
    </lineage>
</organism>
<dbReference type="Pfam" id="PF01060">
    <property type="entry name" value="TTR-52"/>
    <property type="match status" value="1"/>
</dbReference>
<dbReference type="InterPro" id="IPR038479">
    <property type="entry name" value="Transthyretin-like_sf"/>
</dbReference>